<sequence length="137" mass="16634">RKDLPDWHKKRYLYADLLSRPRRPMREKGSTVKYDEFDFNNDEYENRLILEIWDFSLYSERWIQKECLNGISQRKNLNGFPVGKFMQIWKCEGEIQKKRRLVGKFDVLNSTAMRTQSVSLWMELRSKGKGEDFMDRK</sequence>
<accession>A0A9N9NHZ9</accession>
<name>A0A9N9NHZ9_9GLOM</name>
<reference evidence="1" key="1">
    <citation type="submission" date="2021-06" db="EMBL/GenBank/DDBJ databases">
        <authorList>
            <person name="Kallberg Y."/>
            <person name="Tangrot J."/>
            <person name="Rosling A."/>
        </authorList>
    </citation>
    <scope>NUCLEOTIDE SEQUENCE</scope>
    <source>
        <strain evidence="1">CL551</strain>
    </source>
</reference>
<proteinExistence type="predicted"/>
<comment type="caution">
    <text evidence="1">The sequence shown here is derived from an EMBL/GenBank/DDBJ whole genome shotgun (WGS) entry which is preliminary data.</text>
</comment>
<organism evidence="1 2">
    <name type="scientific">Acaulospora morrowiae</name>
    <dbReference type="NCBI Taxonomy" id="94023"/>
    <lineage>
        <taxon>Eukaryota</taxon>
        <taxon>Fungi</taxon>
        <taxon>Fungi incertae sedis</taxon>
        <taxon>Mucoromycota</taxon>
        <taxon>Glomeromycotina</taxon>
        <taxon>Glomeromycetes</taxon>
        <taxon>Diversisporales</taxon>
        <taxon>Acaulosporaceae</taxon>
        <taxon>Acaulospora</taxon>
    </lineage>
</organism>
<feature type="non-terminal residue" evidence="1">
    <location>
        <position position="137"/>
    </location>
</feature>
<dbReference type="AlphaFoldDB" id="A0A9N9NHZ9"/>
<keyword evidence="2" id="KW-1185">Reference proteome</keyword>
<dbReference type="Proteomes" id="UP000789342">
    <property type="component" value="Unassembled WGS sequence"/>
</dbReference>
<dbReference type="EMBL" id="CAJVPV010029886">
    <property type="protein sequence ID" value="CAG8739632.1"/>
    <property type="molecule type" value="Genomic_DNA"/>
</dbReference>
<evidence type="ECO:0000313" key="2">
    <source>
        <dbReference type="Proteomes" id="UP000789342"/>
    </source>
</evidence>
<gene>
    <name evidence="1" type="ORF">AMORRO_LOCUS14625</name>
</gene>
<protein>
    <submittedName>
        <fullName evidence="1">12632_t:CDS:1</fullName>
    </submittedName>
</protein>
<evidence type="ECO:0000313" key="1">
    <source>
        <dbReference type="EMBL" id="CAG8739632.1"/>
    </source>
</evidence>